<dbReference type="InParanoid" id="A0A6J0TBP1"/>
<evidence type="ECO:0000259" key="3">
    <source>
        <dbReference type="PROSITE" id="PS51390"/>
    </source>
</evidence>
<dbReference type="GO" id="GO:0030414">
    <property type="term" value="F:peptidase inhibitor activity"/>
    <property type="evidence" value="ECO:0007669"/>
    <property type="project" value="InterPro"/>
</dbReference>
<evidence type="ECO:0000256" key="1">
    <source>
        <dbReference type="ARBA" id="ARBA00023157"/>
    </source>
</evidence>
<feature type="domain" description="WAP" evidence="3">
    <location>
        <begin position="73"/>
        <end position="119"/>
    </location>
</feature>
<protein>
    <submittedName>
        <fullName evidence="5">Notewaprin-a-like</fullName>
    </submittedName>
</protein>
<name>A0A6J0TBP1_9SAUR</name>
<reference evidence="5" key="1">
    <citation type="submission" date="2025-08" db="UniProtKB">
        <authorList>
            <consortium name="RefSeq"/>
        </authorList>
    </citation>
    <scope>IDENTIFICATION</scope>
</reference>
<organism evidence="4 5">
    <name type="scientific">Pogona vitticeps</name>
    <name type="common">central bearded dragon</name>
    <dbReference type="NCBI Taxonomy" id="103695"/>
    <lineage>
        <taxon>Eukaryota</taxon>
        <taxon>Metazoa</taxon>
        <taxon>Chordata</taxon>
        <taxon>Craniata</taxon>
        <taxon>Vertebrata</taxon>
        <taxon>Euteleostomi</taxon>
        <taxon>Lepidosauria</taxon>
        <taxon>Squamata</taxon>
        <taxon>Bifurcata</taxon>
        <taxon>Unidentata</taxon>
        <taxon>Episquamata</taxon>
        <taxon>Toxicofera</taxon>
        <taxon>Iguania</taxon>
        <taxon>Acrodonta</taxon>
        <taxon>Agamidae</taxon>
        <taxon>Amphibolurinae</taxon>
        <taxon>Pogona</taxon>
    </lineage>
</organism>
<dbReference type="Pfam" id="PF00095">
    <property type="entry name" value="WAP"/>
    <property type="match status" value="2"/>
</dbReference>
<keyword evidence="4" id="KW-1185">Reference proteome</keyword>
<dbReference type="InterPro" id="IPR008197">
    <property type="entry name" value="WAP_dom"/>
</dbReference>
<gene>
    <name evidence="5" type="primary">LOC110076797</name>
</gene>
<dbReference type="AlphaFoldDB" id="A0A6J0TBP1"/>
<dbReference type="InterPro" id="IPR036645">
    <property type="entry name" value="Elafin-like_sf"/>
</dbReference>
<dbReference type="InterPro" id="IPR051388">
    <property type="entry name" value="Serpin_venom_toxin"/>
</dbReference>
<dbReference type="GO" id="GO:0005576">
    <property type="term" value="C:extracellular region"/>
    <property type="evidence" value="ECO:0007669"/>
    <property type="project" value="InterPro"/>
</dbReference>
<dbReference type="SMART" id="SM00217">
    <property type="entry name" value="WAP"/>
    <property type="match status" value="2"/>
</dbReference>
<dbReference type="Proteomes" id="UP001652642">
    <property type="component" value="Chromosome 4"/>
</dbReference>
<dbReference type="RefSeq" id="XP_020644933.2">
    <property type="nucleotide sequence ID" value="XM_020789274.2"/>
</dbReference>
<dbReference type="GeneID" id="110076797"/>
<evidence type="ECO:0000256" key="2">
    <source>
        <dbReference type="SAM" id="SignalP"/>
    </source>
</evidence>
<proteinExistence type="predicted"/>
<dbReference type="KEGG" id="pvt:110076797"/>
<keyword evidence="2" id="KW-0732">Signal</keyword>
<dbReference type="CDD" id="cd00199">
    <property type="entry name" value="WAP"/>
    <property type="match status" value="1"/>
</dbReference>
<dbReference type="OrthoDB" id="8988931at2759"/>
<sequence>MKTMNTLFLVGLLALWMHLPSSTALPPIDKMGTCPPNPYRCFAPGHNACNFDYDCPGIQKCCYFKCDKICQNPQDKPGKCPKFPFICSVPGRDDCNHDYDCPENQKCCYKICGKSCIVP</sequence>
<dbReference type="SUPFAM" id="SSF57256">
    <property type="entry name" value="Elafin-like"/>
    <property type="match status" value="2"/>
</dbReference>
<feature type="signal peptide" evidence="2">
    <location>
        <begin position="1"/>
        <end position="24"/>
    </location>
</feature>
<evidence type="ECO:0000313" key="5">
    <source>
        <dbReference type="RefSeq" id="XP_020644933.2"/>
    </source>
</evidence>
<feature type="chain" id="PRO_5047432571" evidence="2">
    <location>
        <begin position="25"/>
        <end position="119"/>
    </location>
</feature>
<evidence type="ECO:0000313" key="4">
    <source>
        <dbReference type="Proteomes" id="UP001652642"/>
    </source>
</evidence>
<dbReference type="PANTHER" id="PTHR46751:SF1">
    <property type="entry name" value="WAP FOUR-DISULFIDE CORE DOMAIN PROTEIN 6A"/>
    <property type="match status" value="1"/>
</dbReference>
<accession>A0A6J0TBP1</accession>
<dbReference type="PROSITE" id="PS51390">
    <property type="entry name" value="WAP"/>
    <property type="match status" value="1"/>
</dbReference>
<dbReference type="Gene3D" id="4.10.75.10">
    <property type="entry name" value="Elafin-like"/>
    <property type="match status" value="2"/>
</dbReference>
<dbReference type="PANTHER" id="PTHR46751">
    <property type="entry name" value="EPPIN"/>
    <property type="match status" value="1"/>
</dbReference>
<dbReference type="PRINTS" id="PR00003">
    <property type="entry name" value="4DISULPHCORE"/>
</dbReference>
<keyword evidence="1" id="KW-1015">Disulfide bond</keyword>